<evidence type="ECO:0000256" key="7">
    <source>
        <dbReference type="SAM" id="SignalP"/>
    </source>
</evidence>
<dbReference type="PROSITE" id="PS51257">
    <property type="entry name" value="PROKAR_LIPOPROTEIN"/>
    <property type="match status" value="1"/>
</dbReference>
<evidence type="ECO:0000256" key="3">
    <source>
        <dbReference type="ARBA" id="ARBA00023110"/>
    </source>
</evidence>
<evidence type="ECO:0000256" key="5">
    <source>
        <dbReference type="PROSITE-ProRule" id="PRU00277"/>
    </source>
</evidence>
<dbReference type="EMBL" id="JAJNDC010000001">
    <property type="protein sequence ID" value="MCW9712700.1"/>
    <property type="molecule type" value="Genomic_DNA"/>
</dbReference>
<dbReference type="PROSITE" id="PS50059">
    <property type="entry name" value="FKBP_PPIASE"/>
    <property type="match status" value="1"/>
</dbReference>
<keyword evidence="10" id="KW-1185">Reference proteome</keyword>
<comment type="similarity">
    <text evidence="2 6">Belongs to the FKBP-type PPIase family.</text>
</comment>
<evidence type="ECO:0000256" key="1">
    <source>
        <dbReference type="ARBA" id="ARBA00000971"/>
    </source>
</evidence>
<dbReference type="Gene3D" id="3.10.50.40">
    <property type="match status" value="1"/>
</dbReference>
<comment type="catalytic activity">
    <reaction evidence="1 5 6">
        <text>[protein]-peptidylproline (omega=180) = [protein]-peptidylproline (omega=0)</text>
        <dbReference type="Rhea" id="RHEA:16237"/>
        <dbReference type="Rhea" id="RHEA-COMP:10747"/>
        <dbReference type="Rhea" id="RHEA-COMP:10748"/>
        <dbReference type="ChEBI" id="CHEBI:83833"/>
        <dbReference type="ChEBI" id="CHEBI:83834"/>
        <dbReference type="EC" id="5.2.1.8"/>
    </reaction>
</comment>
<keyword evidence="3 5" id="KW-0697">Rotamase</keyword>
<dbReference type="PANTHER" id="PTHR43811:SF19">
    <property type="entry name" value="39 KDA FK506-BINDING NUCLEAR PROTEIN"/>
    <property type="match status" value="1"/>
</dbReference>
<dbReference type="Proteomes" id="UP001207337">
    <property type="component" value="Unassembled WGS sequence"/>
</dbReference>
<organism evidence="9 10">
    <name type="scientific">Fodinibius salicampi</name>
    <dbReference type="NCBI Taxonomy" id="1920655"/>
    <lineage>
        <taxon>Bacteria</taxon>
        <taxon>Pseudomonadati</taxon>
        <taxon>Balneolota</taxon>
        <taxon>Balneolia</taxon>
        <taxon>Balneolales</taxon>
        <taxon>Balneolaceae</taxon>
        <taxon>Fodinibius</taxon>
    </lineage>
</organism>
<dbReference type="InterPro" id="IPR046357">
    <property type="entry name" value="PPIase_dom_sf"/>
</dbReference>
<feature type="chain" id="PRO_5045878884" description="Peptidyl-prolyl cis-trans isomerase" evidence="7">
    <location>
        <begin position="24"/>
        <end position="179"/>
    </location>
</feature>
<dbReference type="RefSeq" id="WP_265788842.1">
    <property type="nucleotide sequence ID" value="NZ_BAABRS010000001.1"/>
</dbReference>
<keyword evidence="4 5" id="KW-0413">Isomerase</keyword>
<evidence type="ECO:0000259" key="8">
    <source>
        <dbReference type="PROSITE" id="PS50059"/>
    </source>
</evidence>
<comment type="caution">
    <text evidence="9">The sequence shown here is derived from an EMBL/GenBank/DDBJ whole genome shotgun (WGS) entry which is preliminary data.</text>
</comment>
<dbReference type="EC" id="5.2.1.8" evidence="6"/>
<protein>
    <recommendedName>
        <fullName evidence="6">Peptidyl-prolyl cis-trans isomerase</fullName>
        <ecNumber evidence="6">5.2.1.8</ecNumber>
    </recommendedName>
</protein>
<keyword evidence="7" id="KW-0732">Signal</keyword>
<evidence type="ECO:0000313" key="9">
    <source>
        <dbReference type="EMBL" id="MCW9712700.1"/>
    </source>
</evidence>
<sequence length="179" mass="19925">MSSKRSALTFLLPILLVAFIIQSCGDNSTNFREIEYTPPEPYDINNAVSDSTTEDGLTIYVIEEGYGKSGVVSRDQLRVRYTGRTEDGEVFESTYRNGNSTPGILRNLTPNPMTSPQGRRINPLVDGFRRGLLGMVEGEKRKLIIPPELGYGTVDEEPAEGSLENKTLYFDVELVEILN</sequence>
<accession>A0ABT3PXW3</accession>
<dbReference type="InterPro" id="IPR001179">
    <property type="entry name" value="PPIase_FKBP_dom"/>
</dbReference>
<evidence type="ECO:0000256" key="4">
    <source>
        <dbReference type="ARBA" id="ARBA00023235"/>
    </source>
</evidence>
<dbReference type="PANTHER" id="PTHR43811">
    <property type="entry name" value="FKBP-TYPE PEPTIDYL-PROLYL CIS-TRANS ISOMERASE FKPA"/>
    <property type="match status" value="1"/>
</dbReference>
<evidence type="ECO:0000256" key="6">
    <source>
        <dbReference type="RuleBase" id="RU003915"/>
    </source>
</evidence>
<gene>
    <name evidence="9" type="ORF">LQ318_07270</name>
</gene>
<proteinExistence type="inferred from homology"/>
<feature type="domain" description="PPIase FKBP-type" evidence="8">
    <location>
        <begin position="74"/>
        <end position="178"/>
    </location>
</feature>
<feature type="signal peptide" evidence="7">
    <location>
        <begin position="1"/>
        <end position="23"/>
    </location>
</feature>
<dbReference type="SUPFAM" id="SSF54534">
    <property type="entry name" value="FKBP-like"/>
    <property type="match status" value="1"/>
</dbReference>
<evidence type="ECO:0000313" key="10">
    <source>
        <dbReference type="Proteomes" id="UP001207337"/>
    </source>
</evidence>
<name>A0ABT3PXW3_9BACT</name>
<dbReference type="Pfam" id="PF00254">
    <property type="entry name" value="FKBP_C"/>
    <property type="match status" value="1"/>
</dbReference>
<evidence type="ECO:0000256" key="2">
    <source>
        <dbReference type="ARBA" id="ARBA00006577"/>
    </source>
</evidence>
<dbReference type="GO" id="GO:0003755">
    <property type="term" value="F:peptidyl-prolyl cis-trans isomerase activity"/>
    <property type="evidence" value="ECO:0007669"/>
    <property type="project" value="UniProtKB-EC"/>
</dbReference>
<reference evidence="9 10" key="1">
    <citation type="submission" date="2021-11" db="EMBL/GenBank/DDBJ databases">
        <title>Aliifidinibius sp. nov., a new bacterium isolated from saline soil.</title>
        <authorList>
            <person name="Galisteo C."/>
            <person name="De La Haba R."/>
            <person name="Sanchez-Porro C."/>
            <person name="Ventosa A."/>
        </authorList>
    </citation>
    <scope>NUCLEOTIDE SEQUENCE [LARGE SCALE GENOMIC DNA]</scope>
    <source>
        <strain evidence="9 10">KACC 190600</strain>
    </source>
</reference>